<reference evidence="2 3" key="2">
    <citation type="submission" date="2018-11" db="EMBL/GenBank/DDBJ databases">
        <authorList>
            <consortium name="Pathogen Informatics"/>
        </authorList>
    </citation>
    <scope>NUCLEOTIDE SEQUENCE [LARGE SCALE GENOMIC DNA]</scope>
    <source>
        <strain evidence="2 3">NST_G2</strain>
    </source>
</reference>
<feature type="signal peptide" evidence="1">
    <location>
        <begin position="1"/>
        <end position="20"/>
    </location>
</feature>
<accession>A0A183T1B9</accession>
<reference evidence="4" key="1">
    <citation type="submission" date="2016-06" db="UniProtKB">
        <authorList>
            <consortium name="WormBaseParasite"/>
        </authorList>
    </citation>
    <scope>IDENTIFICATION</scope>
</reference>
<gene>
    <name evidence="2" type="ORF">SSLN_LOCUS10267</name>
</gene>
<evidence type="ECO:0000313" key="4">
    <source>
        <dbReference type="WBParaSite" id="SSLN_0001066601-mRNA-1"/>
    </source>
</evidence>
<evidence type="ECO:0000313" key="3">
    <source>
        <dbReference type="Proteomes" id="UP000275846"/>
    </source>
</evidence>
<dbReference type="WBParaSite" id="SSLN_0001066601-mRNA-1">
    <property type="protein sequence ID" value="SSLN_0001066601-mRNA-1"/>
    <property type="gene ID" value="SSLN_0001066601"/>
</dbReference>
<dbReference type="EMBL" id="UYSU01035758">
    <property type="protein sequence ID" value="VDL96652.1"/>
    <property type="molecule type" value="Genomic_DNA"/>
</dbReference>
<keyword evidence="3" id="KW-1185">Reference proteome</keyword>
<evidence type="ECO:0000313" key="2">
    <source>
        <dbReference type="EMBL" id="VDL96652.1"/>
    </source>
</evidence>
<keyword evidence="1" id="KW-0732">Signal</keyword>
<dbReference type="Proteomes" id="UP000275846">
    <property type="component" value="Unassembled WGS sequence"/>
</dbReference>
<evidence type="ECO:0000256" key="1">
    <source>
        <dbReference type="SAM" id="SignalP"/>
    </source>
</evidence>
<proteinExistence type="predicted"/>
<organism evidence="4">
    <name type="scientific">Schistocephalus solidus</name>
    <name type="common">Tapeworm</name>
    <dbReference type="NCBI Taxonomy" id="70667"/>
    <lineage>
        <taxon>Eukaryota</taxon>
        <taxon>Metazoa</taxon>
        <taxon>Spiralia</taxon>
        <taxon>Lophotrochozoa</taxon>
        <taxon>Platyhelminthes</taxon>
        <taxon>Cestoda</taxon>
        <taxon>Eucestoda</taxon>
        <taxon>Diphyllobothriidea</taxon>
        <taxon>Diphyllobothriidae</taxon>
        <taxon>Schistocephalus</taxon>
    </lineage>
</organism>
<dbReference type="OrthoDB" id="6252674at2759"/>
<feature type="chain" id="PRO_5043141370" evidence="1">
    <location>
        <begin position="21"/>
        <end position="85"/>
    </location>
</feature>
<name>A0A183T1B9_SCHSO</name>
<dbReference type="AlphaFoldDB" id="A0A183T1B9"/>
<sequence>MRYLCLCLLSSVIYLELADGMRIRPTDAEPFETWLSELPLATVVAKRLRRLPLQDTELDVSPLMNYYDMDKRKLVPYSGGIFGRK</sequence>
<protein>
    <submittedName>
        <fullName evidence="2 4">Uncharacterized protein</fullName>
    </submittedName>
</protein>